<evidence type="ECO:0000256" key="8">
    <source>
        <dbReference type="ARBA" id="ARBA00023136"/>
    </source>
</evidence>
<keyword evidence="5" id="KW-0762">Sugar transport</keyword>
<dbReference type="RefSeq" id="WP_211435656.1">
    <property type="nucleotide sequence ID" value="NZ_FOEE01000008.1"/>
</dbReference>
<dbReference type="EMBL" id="FOEE01000008">
    <property type="protein sequence ID" value="SEP02295.1"/>
    <property type="molecule type" value="Genomic_DNA"/>
</dbReference>
<evidence type="ECO:0000313" key="13">
    <source>
        <dbReference type="Proteomes" id="UP000198960"/>
    </source>
</evidence>
<evidence type="ECO:0000256" key="10">
    <source>
        <dbReference type="ARBA" id="ARBA00035686"/>
    </source>
</evidence>
<evidence type="ECO:0000256" key="7">
    <source>
        <dbReference type="ARBA" id="ARBA00022989"/>
    </source>
</evidence>
<sequence length="352" mass="35735">MTAGQLPGSRSALAGPVPGGRLLGRTLVRPSTAAWIGLVVVTVFFAVAAPALVSAGGLAGVLDSASLLGIGALAVGLLLIAGHIDLSIGMVAASSSLLTGLLVAEAGWGIWPALAVSLAASLVVGLLNGWLVVRTGLPSFLVTLAAHLVLQGTSLALTRAIAGTTVLQNLDEAPGWSSARTVFQSTAEWGEGVFSISIVWWLGLTAWAAWLLWRTPFGNGVLAVGGARRAARELGVPVRRTTLTLFCCTAAAGWLIGTLVLVRLGTAEGGSTLMPSIDFLVAAVIGGCLLTGGYGSAVGAAVGALIYAVAQFGITLAGWDSLWFQAFLGVLLIVALLASGVVRSRLREVPRS</sequence>
<comment type="subcellular location">
    <subcellularLocation>
        <location evidence="1">Cell membrane</location>
        <topology evidence="1">Multi-pass membrane protein</topology>
    </subcellularLocation>
</comment>
<dbReference type="PANTHER" id="PTHR32196">
    <property type="entry name" value="ABC TRANSPORTER PERMEASE PROTEIN YPHD-RELATED-RELATED"/>
    <property type="match status" value="1"/>
</dbReference>
<dbReference type="Pfam" id="PF02653">
    <property type="entry name" value="BPD_transp_2"/>
    <property type="match status" value="1"/>
</dbReference>
<evidence type="ECO:0000256" key="2">
    <source>
        <dbReference type="ARBA" id="ARBA00022448"/>
    </source>
</evidence>
<keyword evidence="6 11" id="KW-0812">Transmembrane</keyword>
<feature type="transmembrane region" description="Helical" evidence="11">
    <location>
        <begin position="59"/>
        <end position="79"/>
    </location>
</feature>
<feature type="transmembrane region" description="Helical" evidence="11">
    <location>
        <begin position="277"/>
        <end position="310"/>
    </location>
</feature>
<feature type="transmembrane region" description="Helical" evidence="11">
    <location>
        <begin position="33"/>
        <end position="53"/>
    </location>
</feature>
<evidence type="ECO:0000256" key="3">
    <source>
        <dbReference type="ARBA" id="ARBA00022475"/>
    </source>
</evidence>
<keyword evidence="2" id="KW-0813">Transport</keyword>
<dbReference type="Proteomes" id="UP000198960">
    <property type="component" value="Unassembled WGS sequence"/>
</dbReference>
<evidence type="ECO:0000256" key="1">
    <source>
        <dbReference type="ARBA" id="ARBA00004651"/>
    </source>
</evidence>
<dbReference type="GO" id="GO:0005886">
    <property type="term" value="C:plasma membrane"/>
    <property type="evidence" value="ECO:0007669"/>
    <property type="project" value="UniProtKB-SubCell"/>
</dbReference>
<evidence type="ECO:0000256" key="4">
    <source>
        <dbReference type="ARBA" id="ARBA00022519"/>
    </source>
</evidence>
<dbReference type="InterPro" id="IPR001851">
    <property type="entry name" value="ABC_transp_permease"/>
</dbReference>
<evidence type="ECO:0000256" key="5">
    <source>
        <dbReference type="ARBA" id="ARBA00022597"/>
    </source>
</evidence>
<dbReference type="PANTHER" id="PTHR32196:SF32">
    <property type="entry name" value="XYLOSE TRANSPORT SYSTEM PERMEASE PROTEIN XYLH"/>
    <property type="match status" value="1"/>
</dbReference>
<gene>
    <name evidence="12" type="ORF">SAMN05660991_02887</name>
</gene>
<comment type="function">
    <text evidence="9">Part of the binding-protein-dependent transport system for D-xylose. Probably responsible for the translocation of the substrate across the membrane.</text>
</comment>
<protein>
    <recommendedName>
        <fullName evidence="10">Xylose transport system permease protein XylH</fullName>
    </recommendedName>
</protein>
<organism evidence="12 13">
    <name type="scientific">Trujillonella endophytica</name>
    <dbReference type="NCBI Taxonomy" id="673521"/>
    <lineage>
        <taxon>Bacteria</taxon>
        <taxon>Bacillati</taxon>
        <taxon>Actinomycetota</taxon>
        <taxon>Actinomycetes</taxon>
        <taxon>Geodermatophilales</taxon>
        <taxon>Geodermatophilaceae</taxon>
        <taxon>Trujillonella</taxon>
    </lineage>
</organism>
<reference evidence="13" key="1">
    <citation type="submission" date="2016-10" db="EMBL/GenBank/DDBJ databases">
        <authorList>
            <person name="Varghese N."/>
            <person name="Submissions S."/>
        </authorList>
    </citation>
    <scope>NUCLEOTIDE SEQUENCE [LARGE SCALE GENOMIC DNA]</scope>
    <source>
        <strain evidence="13">DSM 45413</strain>
    </source>
</reference>
<evidence type="ECO:0000256" key="11">
    <source>
        <dbReference type="SAM" id="Phobius"/>
    </source>
</evidence>
<proteinExistence type="predicted"/>
<accession>A0A1H8UGH7</accession>
<dbReference type="STRING" id="673521.SAMN05660991_02887"/>
<keyword evidence="13" id="KW-1185">Reference proteome</keyword>
<dbReference type="CDD" id="cd06579">
    <property type="entry name" value="TM_PBP1_transp_AraH_like"/>
    <property type="match status" value="1"/>
</dbReference>
<evidence type="ECO:0000256" key="6">
    <source>
        <dbReference type="ARBA" id="ARBA00022692"/>
    </source>
</evidence>
<dbReference type="AlphaFoldDB" id="A0A1H8UGH7"/>
<feature type="transmembrane region" description="Helical" evidence="11">
    <location>
        <begin position="322"/>
        <end position="342"/>
    </location>
</feature>
<keyword evidence="3" id="KW-1003">Cell membrane</keyword>
<name>A0A1H8UGH7_9ACTN</name>
<keyword evidence="8 11" id="KW-0472">Membrane</keyword>
<keyword evidence="4" id="KW-0997">Cell inner membrane</keyword>
<feature type="transmembrane region" description="Helical" evidence="11">
    <location>
        <begin position="110"/>
        <end position="133"/>
    </location>
</feature>
<dbReference type="GO" id="GO:0022857">
    <property type="term" value="F:transmembrane transporter activity"/>
    <property type="evidence" value="ECO:0007669"/>
    <property type="project" value="InterPro"/>
</dbReference>
<feature type="transmembrane region" description="Helical" evidence="11">
    <location>
        <begin position="243"/>
        <end position="265"/>
    </location>
</feature>
<feature type="transmembrane region" description="Helical" evidence="11">
    <location>
        <begin position="193"/>
        <end position="213"/>
    </location>
</feature>
<keyword evidence="7 11" id="KW-1133">Transmembrane helix</keyword>
<evidence type="ECO:0000313" key="12">
    <source>
        <dbReference type="EMBL" id="SEP02295.1"/>
    </source>
</evidence>
<evidence type="ECO:0000256" key="9">
    <source>
        <dbReference type="ARBA" id="ARBA00035611"/>
    </source>
</evidence>